<sequence>MKTLRQKLCERFCLFSNGTSTSEAEQLRHELIMERRRTDTARATATANSMEALSRRAAPHLATLSAMRSRAGQNKPVAPDDILAIASKLEDILCSEGLEPTAEAGSTVAYIEAEHMIEQGTPPAEGEPVLVRSCGYRFRKKLLRKAVVAPPDHHSPDNPRSHDTGP</sequence>
<evidence type="ECO:0000313" key="2">
    <source>
        <dbReference type="EMBL" id="MBF0637239.1"/>
    </source>
</evidence>
<reference evidence="2 3" key="1">
    <citation type="journal article" date="2020" name="Microorganisms">
        <title>Simultaneous Genome Sequencing of Prosthecochloris ethylica and Desulfuromonas acetoxidans within a Syntrophic Mixture Reveals Unique Pili and Protein Interactions.</title>
        <authorList>
            <person name="Kyndt J.A."/>
            <person name="Van Beeumen J.J."/>
            <person name="Meyer T.E."/>
        </authorList>
    </citation>
    <scope>NUCLEOTIDE SEQUENCE [LARGE SCALE GENOMIC DNA]</scope>
    <source>
        <strain evidence="2 3">N3</strain>
    </source>
</reference>
<feature type="compositionally biased region" description="Basic and acidic residues" evidence="1">
    <location>
        <begin position="151"/>
        <end position="166"/>
    </location>
</feature>
<organism evidence="2 3">
    <name type="scientific">Prosthecochloris ethylica</name>
    <dbReference type="NCBI Taxonomy" id="2743976"/>
    <lineage>
        <taxon>Bacteria</taxon>
        <taxon>Pseudomonadati</taxon>
        <taxon>Chlorobiota</taxon>
        <taxon>Chlorobiia</taxon>
        <taxon>Chlorobiales</taxon>
        <taxon>Chlorobiaceae</taxon>
        <taxon>Prosthecochloris</taxon>
    </lineage>
</organism>
<dbReference type="EMBL" id="JADGII010000014">
    <property type="protein sequence ID" value="MBF0637239.1"/>
    <property type="molecule type" value="Genomic_DNA"/>
</dbReference>
<proteinExistence type="predicted"/>
<evidence type="ECO:0008006" key="4">
    <source>
        <dbReference type="Google" id="ProtNLM"/>
    </source>
</evidence>
<keyword evidence="3" id="KW-1185">Reference proteome</keyword>
<dbReference type="RefSeq" id="WP_175187609.1">
    <property type="nucleotide sequence ID" value="NZ_JABVZQ010000013.1"/>
</dbReference>
<gene>
    <name evidence="2" type="ORF">INT08_08655</name>
</gene>
<feature type="region of interest" description="Disordered" evidence="1">
    <location>
        <begin position="147"/>
        <end position="166"/>
    </location>
</feature>
<dbReference type="Proteomes" id="UP000619838">
    <property type="component" value="Unassembled WGS sequence"/>
</dbReference>
<name>A0ABR9XTD8_9CHLB</name>
<accession>A0ABR9XTD8</accession>
<comment type="caution">
    <text evidence="2">The sequence shown here is derived from an EMBL/GenBank/DDBJ whole genome shotgun (WGS) entry which is preliminary data.</text>
</comment>
<evidence type="ECO:0000313" key="3">
    <source>
        <dbReference type="Proteomes" id="UP000619838"/>
    </source>
</evidence>
<protein>
    <recommendedName>
        <fullName evidence="4">Nucleotide exchange factor GrpE</fullName>
    </recommendedName>
</protein>
<evidence type="ECO:0000256" key="1">
    <source>
        <dbReference type="SAM" id="MobiDB-lite"/>
    </source>
</evidence>